<keyword evidence="1" id="KW-0732">Signal</keyword>
<reference evidence="2 3" key="1">
    <citation type="submission" date="2018-09" db="EMBL/GenBank/DDBJ databases">
        <title>Genomic investigation of the strawberry pathogen Phytophthora fragariae indicates pathogenicity is determined by transcriptional variation in three key races.</title>
        <authorList>
            <person name="Adams T.M."/>
            <person name="Armitage A.D."/>
            <person name="Sobczyk M.K."/>
            <person name="Bates H.J."/>
            <person name="Dunwell J.M."/>
            <person name="Nellist C.F."/>
            <person name="Harrison R.J."/>
        </authorList>
    </citation>
    <scope>NUCLEOTIDE SEQUENCE [LARGE SCALE GENOMIC DNA]</scope>
    <source>
        <strain evidence="2 3">NOV-77</strain>
    </source>
</reference>
<dbReference type="Proteomes" id="UP000486351">
    <property type="component" value="Unassembled WGS sequence"/>
</dbReference>
<dbReference type="EMBL" id="QXFY01001850">
    <property type="protein sequence ID" value="KAE9308117.1"/>
    <property type="molecule type" value="Genomic_DNA"/>
</dbReference>
<dbReference type="AlphaFoldDB" id="A0A6G0QXN6"/>
<evidence type="ECO:0008006" key="4">
    <source>
        <dbReference type="Google" id="ProtNLM"/>
    </source>
</evidence>
<protein>
    <recommendedName>
        <fullName evidence="4">Secreted protein</fullName>
    </recommendedName>
</protein>
<evidence type="ECO:0000256" key="1">
    <source>
        <dbReference type="SAM" id="SignalP"/>
    </source>
</evidence>
<organism evidence="2 3">
    <name type="scientific">Phytophthora fragariae</name>
    <dbReference type="NCBI Taxonomy" id="53985"/>
    <lineage>
        <taxon>Eukaryota</taxon>
        <taxon>Sar</taxon>
        <taxon>Stramenopiles</taxon>
        <taxon>Oomycota</taxon>
        <taxon>Peronosporomycetes</taxon>
        <taxon>Peronosporales</taxon>
        <taxon>Peronosporaceae</taxon>
        <taxon>Phytophthora</taxon>
    </lineage>
</organism>
<feature type="signal peptide" evidence="1">
    <location>
        <begin position="1"/>
        <end position="22"/>
    </location>
</feature>
<feature type="chain" id="PRO_5026160031" description="Secreted protein" evidence="1">
    <location>
        <begin position="23"/>
        <end position="65"/>
    </location>
</feature>
<evidence type="ECO:0000313" key="2">
    <source>
        <dbReference type="EMBL" id="KAE9308117.1"/>
    </source>
</evidence>
<evidence type="ECO:0000313" key="3">
    <source>
        <dbReference type="Proteomes" id="UP000486351"/>
    </source>
</evidence>
<proteinExistence type="predicted"/>
<gene>
    <name evidence="2" type="ORF">PF008_g21057</name>
</gene>
<name>A0A6G0QXN6_9STRA</name>
<comment type="caution">
    <text evidence="2">The sequence shown here is derived from an EMBL/GenBank/DDBJ whole genome shotgun (WGS) entry which is preliminary data.</text>
</comment>
<sequence>MSPTMCDCFVSLSAQLVTAVAANAYNSARSRDTASPLHVRGRLARSGSSHALTPVTSVENCPCHM</sequence>
<accession>A0A6G0QXN6</accession>